<keyword evidence="7" id="KW-1185">Reference proteome</keyword>
<comment type="caution">
    <text evidence="6">The sequence shown here is derived from an EMBL/GenBank/DDBJ whole genome shotgun (WGS) entry which is preliminary data.</text>
</comment>
<dbReference type="PANTHER" id="PTHR31973:SF187">
    <property type="entry name" value="MUTATOR TRANSPOSASE MUDRA PROTEIN"/>
    <property type="match status" value="1"/>
</dbReference>
<evidence type="ECO:0000256" key="3">
    <source>
        <dbReference type="ARBA" id="ARBA00022833"/>
    </source>
</evidence>
<reference evidence="6 7" key="1">
    <citation type="submission" date="2024-11" db="EMBL/GenBank/DDBJ databases">
        <title>A near-complete genome assembly of Cinchona calisaya.</title>
        <authorList>
            <person name="Lian D.C."/>
            <person name="Zhao X.W."/>
            <person name="Wei L."/>
        </authorList>
    </citation>
    <scope>NUCLEOTIDE SEQUENCE [LARGE SCALE GENOMIC DNA]</scope>
    <source>
        <tissue evidence="6">Nenye</tissue>
    </source>
</reference>
<accession>A0ABD3B4D9</accession>
<evidence type="ECO:0000259" key="5">
    <source>
        <dbReference type="PROSITE" id="PS50966"/>
    </source>
</evidence>
<name>A0ABD3B4D9_9GENT</name>
<keyword evidence="1" id="KW-0479">Metal-binding</keyword>
<organism evidence="6 7">
    <name type="scientific">Cinchona calisaya</name>
    <dbReference type="NCBI Taxonomy" id="153742"/>
    <lineage>
        <taxon>Eukaryota</taxon>
        <taxon>Viridiplantae</taxon>
        <taxon>Streptophyta</taxon>
        <taxon>Embryophyta</taxon>
        <taxon>Tracheophyta</taxon>
        <taxon>Spermatophyta</taxon>
        <taxon>Magnoliopsida</taxon>
        <taxon>eudicotyledons</taxon>
        <taxon>Gunneridae</taxon>
        <taxon>Pentapetalae</taxon>
        <taxon>asterids</taxon>
        <taxon>lamiids</taxon>
        <taxon>Gentianales</taxon>
        <taxon>Rubiaceae</taxon>
        <taxon>Cinchonoideae</taxon>
        <taxon>Cinchoneae</taxon>
        <taxon>Cinchona</taxon>
    </lineage>
</organism>
<sequence length="315" mass="35789">MAIVAAHNDDAENALHELPGNLNIVLNIRCGMPWSFATIDITNDETILQMFKSDIDFSNYEENDEVEIVVDSESEKELDLLKVALRAKMFTYNPKHDIEFEKGMLFTNVNAFGNALKDYVIQKFFQPNIKVEPRFLRLFISFKAQKDGFLKGCRPFIGFGGCYLKGPYGGTLLTVIALDGNNSLFPLAFVVAECDLRGKPIITLVEGLRRKFMKKMHKSFQKSCTWTSHLTPKIVNKLKLIAEQSRRCELMMASGALFEVVDTDKHYIVNLSKRTCECGEFQISGIPCKHDALGIIYRREKLDDFCDAAFSKTCY</sequence>
<dbReference type="Proteomes" id="UP001630127">
    <property type="component" value="Unassembled WGS sequence"/>
</dbReference>
<gene>
    <name evidence="6" type="ORF">ACH5RR_001509</name>
</gene>
<keyword evidence="3" id="KW-0862">Zinc</keyword>
<dbReference type="PANTHER" id="PTHR31973">
    <property type="entry name" value="POLYPROTEIN, PUTATIVE-RELATED"/>
    <property type="match status" value="1"/>
</dbReference>
<dbReference type="InterPro" id="IPR006564">
    <property type="entry name" value="Znf_PMZ"/>
</dbReference>
<dbReference type="EMBL" id="JBJUIK010000001">
    <property type="protein sequence ID" value="KAL3538143.1"/>
    <property type="molecule type" value="Genomic_DNA"/>
</dbReference>
<proteinExistence type="predicted"/>
<evidence type="ECO:0000313" key="7">
    <source>
        <dbReference type="Proteomes" id="UP001630127"/>
    </source>
</evidence>
<evidence type="ECO:0000256" key="2">
    <source>
        <dbReference type="ARBA" id="ARBA00022771"/>
    </source>
</evidence>
<evidence type="ECO:0000313" key="6">
    <source>
        <dbReference type="EMBL" id="KAL3538143.1"/>
    </source>
</evidence>
<dbReference type="GO" id="GO:0008270">
    <property type="term" value="F:zinc ion binding"/>
    <property type="evidence" value="ECO:0007669"/>
    <property type="project" value="UniProtKB-KW"/>
</dbReference>
<dbReference type="SMART" id="SM00575">
    <property type="entry name" value="ZnF_PMZ"/>
    <property type="match status" value="1"/>
</dbReference>
<evidence type="ECO:0000256" key="4">
    <source>
        <dbReference type="PROSITE-ProRule" id="PRU00325"/>
    </source>
</evidence>
<dbReference type="PROSITE" id="PS50966">
    <property type="entry name" value="ZF_SWIM"/>
    <property type="match status" value="1"/>
</dbReference>
<dbReference type="InterPro" id="IPR007527">
    <property type="entry name" value="Znf_SWIM"/>
</dbReference>
<dbReference type="Pfam" id="PF04434">
    <property type="entry name" value="SWIM"/>
    <property type="match status" value="1"/>
</dbReference>
<keyword evidence="2 4" id="KW-0863">Zinc-finger</keyword>
<evidence type="ECO:0000256" key="1">
    <source>
        <dbReference type="ARBA" id="ARBA00022723"/>
    </source>
</evidence>
<dbReference type="AlphaFoldDB" id="A0ABD3B4D9"/>
<protein>
    <recommendedName>
        <fullName evidence="5">SWIM-type domain-containing protein</fullName>
    </recommendedName>
</protein>
<feature type="domain" description="SWIM-type" evidence="5">
    <location>
        <begin position="267"/>
        <end position="299"/>
    </location>
</feature>